<keyword evidence="2" id="KW-0637">Prenyltransferase</keyword>
<dbReference type="SUPFAM" id="SSF48439">
    <property type="entry name" value="Protein prenylyltransferase"/>
    <property type="match status" value="1"/>
</dbReference>
<keyword evidence="3" id="KW-0808">Transferase</keyword>
<sequence>MSRALDKHVIAALKKGDHQKIFDDISGLFVQQEDDRLLEIEILGPSHPLGPAEHLLRDENAVAVPKLRIVQAFLFARQIFQKKLAGEVVGIELLLTATSVMLLMDPEHLTASNTRKRILLDAISAGDNAHVRLAREKWFIDSLLTSRLHRHTKSPTLWSHRRWLMEQRRLAGLPVAVQQDIELIVMVAGERHPRNYYAWTHARWLTRTFLADAEPEELSSLIQSVKRWSFRHHVDVSGWSFLAHLMERLDGCGTQQTSLPVFEETLRLTESLRWCNESVWWFLRTVALRAAMGQAGREELAAVQKRLLVVNADDCAEAMVLKTAQHWCELFGLHSDLGFSGALK</sequence>
<evidence type="ECO:0008006" key="7">
    <source>
        <dbReference type="Google" id="ProtNLM"/>
    </source>
</evidence>
<evidence type="ECO:0000313" key="5">
    <source>
        <dbReference type="EMBL" id="EFQ31653.1"/>
    </source>
</evidence>
<evidence type="ECO:0000256" key="2">
    <source>
        <dbReference type="ARBA" id="ARBA00022602"/>
    </source>
</evidence>
<evidence type="ECO:0000313" key="6">
    <source>
        <dbReference type="Proteomes" id="UP000008782"/>
    </source>
</evidence>
<dbReference type="PANTHER" id="PTHR11129:SF3">
    <property type="entry name" value="PROTEIN PRENYLTRANSFERASE ALPHA SUBUNIT REPEAT-CONTAINING PROTEIN 1"/>
    <property type="match status" value="1"/>
</dbReference>
<comment type="similarity">
    <text evidence="1">Belongs to the protein prenyltransferase subunit alpha family.</text>
</comment>
<reference evidence="6" key="1">
    <citation type="journal article" date="2012" name="Nat. Genet.">
        <title>Lifestyle transitions in plant pathogenic Colletotrichum fungi deciphered by genome and transcriptome analyses.</title>
        <authorList>
            <person name="O'Connell R.J."/>
            <person name="Thon M.R."/>
            <person name="Hacquard S."/>
            <person name="Amyotte S.G."/>
            <person name="Kleemann J."/>
            <person name="Torres M.F."/>
            <person name="Damm U."/>
            <person name="Buiate E.A."/>
            <person name="Epstein L."/>
            <person name="Alkan N."/>
            <person name="Altmueller J."/>
            <person name="Alvarado-Balderrama L."/>
            <person name="Bauser C.A."/>
            <person name="Becker C."/>
            <person name="Birren B.W."/>
            <person name="Chen Z."/>
            <person name="Choi J."/>
            <person name="Crouch J.A."/>
            <person name="Duvick J.P."/>
            <person name="Farman M.A."/>
            <person name="Gan P."/>
            <person name="Heiman D."/>
            <person name="Henrissat B."/>
            <person name="Howard R.J."/>
            <person name="Kabbage M."/>
            <person name="Koch C."/>
            <person name="Kracher B."/>
            <person name="Kubo Y."/>
            <person name="Law A.D."/>
            <person name="Lebrun M.-H."/>
            <person name="Lee Y.-H."/>
            <person name="Miyara I."/>
            <person name="Moore N."/>
            <person name="Neumann U."/>
            <person name="Nordstroem K."/>
            <person name="Panaccione D.G."/>
            <person name="Panstruga R."/>
            <person name="Place M."/>
            <person name="Proctor R.H."/>
            <person name="Prusky D."/>
            <person name="Rech G."/>
            <person name="Reinhardt R."/>
            <person name="Rollins J.A."/>
            <person name="Rounsley S."/>
            <person name="Schardl C.L."/>
            <person name="Schwartz D.C."/>
            <person name="Shenoy N."/>
            <person name="Shirasu K."/>
            <person name="Sikhakolli U.R."/>
            <person name="Stueber K."/>
            <person name="Sukno S.A."/>
            <person name="Sweigard J.A."/>
            <person name="Takano Y."/>
            <person name="Takahara H."/>
            <person name="Trail F."/>
            <person name="van der Does H.C."/>
            <person name="Voll L.M."/>
            <person name="Will I."/>
            <person name="Young S."/>
            <person name="Zeng Q."/>
            <person name="Zhang J."/>
            <person name="Zhou S."/>
            <person name="Dickman M.B."/>
            <person name="Schulze-Lefert P."/>
            <person name="Ver Loren van Themaat E."/>
            <person name="Ma L.-J."/>
            <person name="Vaillancourt L.J."/>
        </authorList>
    </citation>
    <scope>NUCLEOTIDE SEQUENCE [LARGE SCALE GENOMIC DNA]</scope>
    <source>
        <strain evidence="6">M1.001 / M2 / FGSC 10212</strain>
    </source>
</reference>
<evidence type="ECO:0000256" key="4">
    <source>
        <dbReference type="ARBA" id="ARBA00022737"/>
    </source>
</evidence>
<accession>E3QLB5</accession>
<keyword evidence="4" id="KW-0677">Repeat</keyword>
<dbReference type="PANTHER" id="PTHR11129">
    <property type="entry name" value="PROTEIN FARNESYLTRANSFERASE ALPHA SUBUNIT/RAB GERANYLGERANYL TRANSFERASE ALPHA SUBUNIT"/>
    <property type="match status" value="1"/>
</dbReference>
<organism evidence="6">
    <name type="scientific">Colletotrichum graminicola (strain M1.001 / M2 / FGSC 10212)</name>
    <name type="common">Maize anthracnose fungus</name>
    <name type="synonym">Glomerella graminicola</name>
    <dbReference type="NCBI Taxonomy" id="645133"/>
    <lineage>
        <taxon>Eukaryota</taxon>
        <taxon>Fungi</taxon>
        <taxon>Dikarya</taxon>
        <taxon>Ascomycota</taxon>
        <taxon>Pezizomycotina</taxon>
        <taxon>Sordariomycetes</taxon>
        <taxon>Hypocreomycetidae</taxon>
        <taxon>Glomerellales</taxon>
        <taxon>Glomerellaceae</taxon>
        <taxon>Colletotrichum</taxon>
        <taxon>Colletotrichum graminicola species complex</taxon>
    </lineage>
</organism>
<dbReference type="VEuPathDB" id="FungiDB:GLRG_06942"/>
<evidence type="ECO:0000256" key="1">
    <source>
        <dbReference type="ARBA" id="ARBA00006734"/>
    </source>
</evidence>
<dbReference type="AlphaFoldDB" id="E3QLB5"/>
<dbReference type="GeneID" id="24412307"/>
<proteinExistence type="inferred from homology"/>
<dbReference type="eggNOG" id="ENOG502S6DV">
    <property type="taxonomic scope" value="Eukaryota"/>
</dbReference>
<dbReference type="Proteomes" id="UP000008782">
    <property type="component" value="Unassembled WGS sequence"/>
</dbReference>
<dbReference type="GO" id="GO:0008318">
    <property type="term" value="F:protein prenyltransferase activity"/>
    <property type="evidence" value="ECO:0007669"/>
    <property type="project" value="InterPro"/>
</dbReference>
<dbReference type="InterPro" id="IPR002088">
    <property type="entry name" value="Prenyl_trans_a"/>
</dbReference>
<keyword evidence="6" id="KW-1185">Reference proteome</keyword>
<dbReference type="Pfam" id="PF01239">
    <property type="entry name" value="PPTA"/>
    <property type="match status" value="2"/>
</dbReference>
<dbReference type="Gene3D" id="1.25.40.120">
    <property type="entry name" value="Protein prenylyltransferase"/>
    <property type="match status" value="1"/>
</dbReference>
<gene>
    <name evidence="5" type="ORF">GLRG_06942</name>
</gene>
<dbReference type="OrthoDB" id="5358702at2759"/>
<evidence type="ECO:0000256" key="3">
    <source>
        <dbReference type="ARBA" id="ARBA00022679"/>
    </source>
</evidence>
<dbReference type="EMBL" id="GG697356">
    <property type="protein sequence ID" value="EFQ31653.1"/>
    <property type="molecule type" value="Genomic_DNA"/>
</dbReference>
<name>E3QLB5_COLGM</name>
<dbReference type="RefSeq" id="XP_008095673.1">
    <property type="nucleotide sequence ID" value="XM_008097482.1"/>
</dbReference>
<dbReference type="GO" id="GO:0005737">
    <property type="term" value="C:cytoplasm"/>
    <property type="evidence" value="ECO:0007669"/>
    <property type="project" value="TreeGrafter"/>
</dbReference>
<dbReference type="HOGENOM" id="CLU_044597_1_0_1"/>
<protein>
    <recommendedName>
        <fullName evidence="7">Protein prenyltransferase</fullName>
    </recommendedName>
</protein>